<dbReference type="PANTHER" id="PTHR12703">
    <property type="entry name" value="TRANSMEMBRANE PROTEIN 33"/>
    <property type="match status" value="1"/>
</dbReference>
<organism evidence="7 8">
    <name type="scientific">Rhizopus stolonifer</name>
    <name type="common">Rhizopus nigricans</name>
    <dbReference type="NCBI Taxonomy" id="4846"/>
    <lineage>
        <taxon>Eukaryota</taxon>
        <taxon>Fungi</taxon>
        <taxon>Fungi incertae sedis</taxon>
        <taxon>Mucoromycota</taxon>
        <taxon>Mucoromycotina</taxon>
        <taxon>Mucoromycetes</taxon>
        <taxon>Mucorales</taxon>
        <taxon>Mucorineae</taxon>
        <taxon>Rhizopodaceae</taxon>
        <taxon>Rhizopus</taxon>
    </lineage>
</organism>
<keyword evidence="5 6" id="KW-0472">Membrane</keyword>
<comment type="subcellular location">
    <subcellularLocation>
        <location evidence="1">Membrane</location>
        <topology evidence="1">Multi-pass membrane protein</topology>
    </subcellularLocation>
</comment>
<dbReference type="Proteomes" id="UP000253551">
    <property type="component" value="Unassembled WGS sequence"/>
</dbReference>
<evidence type="ECO:0000256" key="6">
    <source>
        <dbReference type="SAM" id="Phobius"/>
    </source>
</evidence>
<dbReference type="InterPro" id="IPR051645">
    <property type="entry name" value="PER33/POM33_regulator"/>
</dbReference>
<comment type="similarity">
    <text evidence="2">Belongs to the PER33/POM33 family.</text>
</comment>
<gene>
    <name evidence="7" type="ORF">CU098_004115</name>
</gene>
<dbReference type="AlphaFoldDB" id="A0A367JA26"/>
<evidence type="ECO:0000256" key="3">
    <source>
        <dbReference type="ARBA" id="ARBA00022692"/>
    </source>
</evidence>
<name>A0A367JA26_RHIST</name>
<dbReference type="Pfam" id="PF03661">
    <property type="entry name" value="TMEM33_Pom33"/>
    <property type="match status" value="1"/>
</dbReference>
<sequence>MTSPTENSANFNFKTLHFGWFVGHAVIVLNSLLFYLTCALFHPISFFYRFAYLSAIVTYGIVLYNSYKPFSQGIPFKRMILDENTQYAIIAVYFLISKRKMVTLLPFLVYSVFHVSDHLESQLIPALMPHQTQLKSKLKDIRAKYYERAMVLTSQYEVCGILLPFVLGLFVFRTSMTCLLVYVHFLRMRYYMSEYTRDYINNLYFKVDQLLTPPTAHPKIPPAVIKAYSTVKEACTASGHMPVGQKGQ</sequence>
<dbReference type="EMBL" id="PJQM01003860">
    <property type="protein sequence ID" value="RCH86787.1"/>
    <property type="molecule type" value="Genomic_DNA"/>
</dbReference>
<accession>A0A367JA26</accession>
<reference evidence="7 8" key="1">
    <citation type="journal article" date="2018" name="G3 (Bethesda)">
        <title>Phylogenetic and Phylogenomic Definition of Rhizopus Species.</title>
        <authorList>
            <person name="Gryganskyi A.P."/>
            <person name="Golan J."/>
            <person name="Dolatabadi S."/>
            <person name="Mondo S."/>
            <person name="Robb S."/>
            <person name="Idnurm A."/>
            <person name="Muszewska A."/>
            <person name="Steczkiewicz K."/>
            <person name="Masonjones S."/>
            <person name="Liao H.L."/>
            <person name="Gajdeczka M.T."/>
            <person name="Anike F."/>
            <person name="Vuek A."/>
            <person name="Anishchenko I.M."/>
            <person name="Voigt K."/>
            <person name="de Hoog G.S."/>
            <person name="Smith M.E."/>
            <person name="Heitman J."/>
            <person name="Vilgalys R."/>
            <person name="Stajich J.E."/>
        </authorList>
    </citation>
    <scope>NUCLEOTIDE SEQUENCE [LARGE SCALE GENOMIC DNA]</scope>
    <source>
        <strain evidence="7 8">LSU 92-RS-03</strain>
    </source>
</reference>
<evidence type="ECO:0000256" key="1">
    <source>
        <dbReference type="ARBA" id="ARBA00004141"/>
    </source>
</evidence>
<dbReference type="GO" id="GO:0005783">
    <property type="term" value="C:endoplasmic reticulum"/>
    <property type="evidence" value="ECO:0007669"/>
    <property type="project" value="TreeGrafter"/>
</dbReference>
<feature type="transmembrane region" description="Helical" evidence="6">
    <location>
        <begin position="87"/>
        <end position="113"/>
    </location>
</feature>
<feature type="transmembrane region" description="Helical" evidence="6">
    <location>
        <begin position="50"/>
        <end position="67"/>
    </location>
</feature>
<keyword evidence="8" id="KW-1185">Reference proteome</keyword>
<protein>
    <recommendedName>
        <fullName evidence="9">Transmembrane protein 33</fullName>
    </recommendedName>
</protein>
<dbReference type="GO" id="GO:0071786">
    <property type="term" value="P:endoplasmic reticulum tubular network organization"/>
    <property type="evidence" value="ECO:0007669"/>
    <property type="project" value="TreeGrafter"/>
</dbReference>
<dbReference type="STRING" id="4846.A0A367JA26"/>
<evidence type="ECO:0000256" key="5">
    <source>
        <dbReference type="ARBA" id="ARBA00023136"/>
    </source>
</evidence>
<dbReference type="InterPro" id="IPR005344">
    <property type="entry name" value="TMEM33/Pom33"/>
</dbReference>
<evidence type="ECO:0000256" key="4">
    <source>
        <dbReference type="ARBA" id="ARBA00022989"/>
    </source>
</evidence>
<proteinExistence type="inferred from homology"/>
<keyword evidence="4 6" id="KW-1133">Transmembrane helix</keyword>
<evidence type="ECO:0000313" key="8">
    <source>
        <dbReference type="Proteomes" id="UP000253551"/>
    </source>
</evidence>
<dbReference type="GO" id="GO:0016020">
    <property type="term" value="C:membrane"/>
    <property type="evidence" value="ECO:0007669"/>
    <property type="project" value="UniProtKB-SubCell"/>
</dbReference>
<dbReference type="PANTHER" id="PTHR12703:SF4">
    <property type="entry name" value="TRANSMEMBRANE PROTEIN 33"/>
    <property type="match status" value="1"/>
</dbReference>
<dbReference type="GO" id="GO:0061024">
    <property type="term" value="P:membrane organization"/>
    <property type="evidence" value="ECO:0007669"/>
    <property type="project" value="TreeGrafter"/>
</dbReference>
<dbReference type="OrthoDB" id="5581259at2759"/>
<evidence type="ECO:0008006" key="9">
    <source>
        <dbReference type="Google" id="ProtNLM"/>
    </source>
</evidence>
<comment type="caution">
    <text evidence="7">The sequence shown here is derived from an EMBL/GenBank/DDBJ whole genome shotgun (WGS) entry which is preliminary data.</text>
</comment>
<feature type="transmembrane region" description="Helical" evidence="6">
    <location>
        <begin position="21"/>
        <end position="44"/>
    </location>
</feature>
<feature type="transmembrane region" description="Helical" evidence="6">
    <location>
        <begin position="161"/>
        <end position="183"/>
    </location>
</feature>
<evidence type="ECO:0000256" key="2">
    <source>
        <dbReference type="ARBA" id="ARBA00007322"/>
    </source>
</evidence>
<keyword evidence="3 6" id="KW-0812">Transmembrane</keyword>
<evidence type="ECO:0000313" key="7">
    <source>
        <dbReference type="EMBL" id="RCH86787.1"/>
    </source>
</evidence>